<evidence type="ECO:0000256" key="2">
    <source>
        <dbReference type="SAM" id="MobiDB-lite"/>
    </source>
</evidence>
<dbReference type="Proteomes" id="UP000297245">
    <property type="component" value="Unassembled WGS sequence"/>
</dbReference>
<sequence length="374" mass="40673">MQGSRTNKLTGNTNIQQPASSSPNLESSTTASLKPNPLASRIDNAEEDDASEPRTDAIEESSPLTSTKDDEKGGPSVRTAAAEAPSISTSFQSKDKGKGKASGPTLEVPVGRKEIARKGRELPEGLGSLDTRALFAKARIGSLRNEELDVRLDSGADITLISEDYWRKLGNLPKPKVGLWMKLYQLTGEAKILGYVKFPTFMMSTDKVWIQFDTEAYVVKNMNIEILLGEDFLTTYELSTLRNASGSHVLSVGQSSCSILAFSTKSSLLNFEIRSAAKTQSFVRVKNVVIAPGTVHRIKVTGPFEGREDWLVEKLIIGTEDASILAAPTTWISSSQPEIPIANTSIRPWIIRAGDVVGHLLNPLSLDNPRSEED</sequence>
<dbReference type="AlphaFoldDB" id="A0A4S8LZW2"/>
<evidence type="ECO:0000259" key="3">
    <source>
        <dbReference type="PROSITE" id="PS50175"/>
    </source>
</evidence>
<proteinExistence type="predicted"/>
<dbReference type="GO" id="GO:0006508">
    <property type="term" value="P:proteolysis"/>
    <property type="evidence" value="ECO:0007669"/>
    <property type="project" value="InterPro"/>
</dbReference>
<dbReference type="OrthoDB" id="3068303at2759"/>
<accession>A0A4S8LZW2</accession>
<protein>
    <recommendedName>
        <fullName evidence="3">Peptidase A2 domain-containing protein</fullName>
    </recommendedName>
</protein>
<dbReference type="GO" id="GO:0004190">
    <property type="term" value="F:aspartic-type endopeptidase activity"/>
    <property type="evidence" value="ECO:0007669"/>
    <property type="project" value="InterPro"/>
</dbReference>
<dbReference type="EMBL" id="ML179203">
    <property type="protein sequence ID" value="THU95314.1"/>
    <property type="molecule type" value="Genomic_DNA"/>
</dbReference>
<reference evidence="4 5" key="1">
    <citation type="journal article" date="2019" name="Nat. Ecol. Evol.">
        <title>Megaphylogeny resolves global patterns of mushroom evolution.</title>
        <authorList>
            <person name="Varga T."/>
            <person name="Krizsan K."/>
            <person name="Foldi C."/>
            <person name="Dima B."/>
            <person name="Sanchez-Garcia M."/>
            <person name="Sanchez-Ramirez S."/>
            <person name="Szollosi G.J."/>
            <person name="Szarkandi J.G."/>
            <person name="Papp V."/>
            <person name="Albert L."/>
            <person name="Andreopoulos W."/>
            <person name="Angelini C."/>
            <person name="Antonin V."/>
            <person name="Barry K.W."/>
            <person name="Bougher N.L."/>
            <person name="Buchanan P."/>
            <person name="Buyck B."/>
            <person name="Bense V."/>
            <person name="Catcheside P."/>
            <person name="Chovatia M."/>
            <person name="Cooper J."/>
            <person name="Damon W."/>
            <person name="Desjardin D."/>
            <person name="Finy P."/>
            <person name="Geml J."/>
            <person name="Haridas S."/>
            <person name="Hughes K."/>
            <person name="Justo A."/>
            <person name="Karasinski D."/>
            <person name="Kautmanova I."/>
            <person name="Kiss B."/>
            <person name="Kocsube S."/>
            <person name="Kotiranta H."/>
            <person name="LaButti K.M."/>
            <person name="Lechner B.E."/>
            <person name="Liimatainen K."/>
            <person name="Lipzen A."/>
            <person name="Lukacs Z."/>
            <person name="Mihaltcheva S."/>
            <person name="Morgado L.N."/>
            <person name="Niskanen T."/>
            <person name="Noordeloos M.E."/>
            <person name="Ohm R.A."/>
            <person name="Ortiz-Santana B."/>
            <person name="Ovrebo C."/>
            <person name="Racz N."/>
            <person name="Riley R."/>
            <person name="Savchenko A."/>
            <person name="Shiryaev A."/>
            <person name="Soop K."/>
            <person name="Spirin V."/>
            <person name="Szebenyi C."/>
            <person name="Tomsovsky M."/>
            <person name="Tulloss R.E."/>
            <person name="Uehling J."/>
            <person name="Grigoriev I.V."/>
            <person name="Vagvolgyi C."/>
            <person name="Papp T."/>
            <person name="Martin F.M."/>
            <person name="Miettinen O."/>
            <person name="Hibbett D.S."/>
            <person name="Nagy L.G."/>
        </authorList>
    </citation>
    <scope>NUCLEOTIDE SEQUENCE [LARGE SCALE GENOMIC DNA]</scope>
    <source>
        <strain evidence="4 5">CBS 962.96</strain>
    </source>
</reference>
<dbReference type="SUPFAM" id="SSF50630">
    <property type="entry name" value="Acid proteases"/>
    <property type="match status" value="1"/>
</dbReference>
<dbReference type="CDD" id="cd00303">
    <property type="entry name" value="retropepsin_like"/>
    <property type="match status" value="1"/>
</dbReference>
<dbReference type="InterPro" id="IPR021109">
    <property type="entry name" value="Peptidase_aspartic_dom_sf"/>
</dbReference>
<feature type="domain" description="Peptidase A2" evidence="3">
    <location>
        <begin position="148"/>
        <end position="188"/>
    </location>
</feature>
<name>A0A4S8LZW2_DENBC</name>
<keyword evidence="1" id="KW-0378">Hydrolase</keyword>
<feature type="non-terminal residue" evidence="4">
    <location>
        <position position="374"/>
    </location>
</feature>
<gene>
    <name evidence="4" type="ORF">K435DRAFT_666648</name>
</gene>
<feature type="compositionally biased region" description="Polar residues" evidence="2">
    <location>
        <begin position="1"/>
        <end position="33"/>
    </location>
</feature>
<feature type="region of interest" description="Disordered" evidence="2">
    <location>
        <begin position="1"/>
        <end position="106"/>
    </location>
</feature>
<dbReference type="PROSITE" id="PS50175">
    <property type="entry name" value="ASP_PROT_RETROV"/>
    <property type="match status" value="1"/>
</dbReference>
<evidence type="ECO:0000256" key="1">
    <source>
        <dbReference type="ARBA" id="ARBA00022801"/>
    </source>
</evidence>
<organism evidence="4 5">
    <name type="scientific">Dendrothele bispora (strain CBS 962.96)</name>
    <dbReference type="NCBI Taxonomy" id="1314807"/>
    <lineage>
        <taxon>Eukaryota</taxon>
        <taxon>Fungi</taxon>
        <taxon>Dikarya</taxon>
        <taxon>Basidiomycota</taxon>
        <taxon>Agaricomycotina</taxon>
        <taxon>Agaricomycetes</taxon>
        <taxon>Agaricomycetidae</taxon>
        <taxon>Agaricales</taxon>
        <taxon>Agaricales incertae sedis</taxon>
        <taxon>Dendrothele</taxon>
    </lineage>
</organism>
<keyword evidence="5" id="KW-1185">Reference proteome</keyword>
<evidence type="ECO:0000313" key="4">
    <source>
        <dbReference type="EMBL" id="THU95314.1"/>
    </source>
</evidence>
<evidence type="ECO:0000313" key="5">
    <source>
        <dbReference type="Proteomes" id="UP000297245"/>
    </source>
</evidence>
<dbReference type="Gene3D" id="2.40.70.10">
    <property type="entry name" value="Acid Proteases"/>
    <property type="match status" value="1"/>
</dbReference>
<dbReference type="InterPro" id="IPR001995">
    <property type="entry name" value="Peptidase_A2_cat"/>
</dbReference>